<gene>
    <name evidence="1" type="ORF">OIU84_001404</name>
</gene>
<dbReference type="PANTHER" id="PTHR36720:SF1">
    <property type="entry name" value="TAF RNA POLYMERASE I SUBUNIT A"/>
    <property type="match status" value="1"/>
</dbReference>
<accession>A0AAD6K6Z9</accession>
<protein>
    <submittedName>
        <fullName evidence="1">Uncharacterized protein</fullName>
    </submittedName>
</protein>
<dbReference type="GO" id="GO:0006360">
    <property type="term" value="P:transcription by RNA polymerase I"/>
    <property type="evidence" value="ECO:0007669"/>
    <property type="project" value="InterPro"/>
</dbReference>
<organism evidence="1 2">
    <name type="scientific">Salix udensis</name>
    <dbReference type="NCBI Taxonomy" id="889485"/>
    <lineage>
        <taxon>Eukaryota</taxon>
        <taxon>Viridiplantae</taxon>
        <taxon>Streptophyta</taxon>
        <taxon>Embryophyta</taxon>
        <taxon>Tracheophyta</taxon>
        <taxon>Spermatophyta</taxon>
        <taxon>Magnoliopsida</taxon>
        <taxon>eudicotyledons</taxon>
        <taxon>Gunneridae</taxon>
        <taxon>Pentapetalae</taxon>
        <taxon>rosids</taxon>
        <taxon>fabids</taxon>
        <taxon>Malpighiales</taxon>
        <taxon>Salicaceae</taxon>
        <taxon>Saliceae</taxon>
        <taxon>Salix</taxon>
    </lineage>
</organism>
<evidence type="ECO:0000313" key="2">
    <source>
        <dbReference type="Proteomes" id="UP001162972"/>
    </source>
</evidence>
<dbReference type="Proteomes" id="UP001162972">
    <property type="component" value="Chromosome 12"/>
</dbReference>
<dbReference type="PANTHER" id="PTHR36720">
    <property type="entry name" value="TAF RNA POLYMERASE I SUBUNIT A"/>
    <property type="match status" value="1"/>
</dbReference>
<dbReference type="GO" id="GO:0000120">
    <property type="term" value="C:RNA polymerase I transcription regulator complex"/>
    <property type="evidence" value="ECO:0007669"/>
    <property type="project" value="InterPro"/>
</dbReference>
<proteinExistence type="predicted"/>
<dbReference type="AlphaFoldDB" id="A0AAD6K6Z9"/>
<comment type="caution">
    <text evidence="1">The sequence shown here is derived from an EMBL/GenBank/DDBJ whole genome shotgun (WGS) entry which is preliminary data.</text>
</comment>
<evidence type="ECO:0000313" key="1">
    <source>
        <dbReference type="EMBL" id="KAJ6418010.1"/>
    </source>
</evidence>
<reference evidence="1 2" key="1">
    <citation type="journal article" date="2023" name="Int. J. Mol. Sci.">
        <title>De Novo Assembly and Annotation of 11 Diverse Shrub Willow (Salix) Genomes Reveals Novel Gene Organization in Sex-Linked Regions.</title>
        <authorList>
            <person name="Hyden B."/>
            <person name="Feng K."/>
            <person name="Yates T.B."/>
            <person name="Jawdy S."/>
            <person name="Cereghino C."/>
            <person name="Smart L.B."/>
            <person name="Muchero W."/>
        </authorList>
    </citation>
    <scope>NUCLEOTIDE SEQUENCE [LARGE SCALE GENOMIC DNA]</scope>
    <source>
        <tissue evidence="1">Shoot tip</tissue>
    </source>
</reference>
<dbReference type="Pfam" id="PF14929">
    <property type="entry name" value="TAF1_subA"/>
    <property type="match status" value="1"/>
</dbReference>
<dbReference type="EMBL" id="JAPFFJ010000010">
    <property type="protein sequence ID" value="KAJ6418010.1"/>
    <property type="molecule type" value="Genomic_DNA"/>
</dbReference>
<name>A0AAD6K6Z9_9ROSI</name>
<keyword evidence="2" id="KW-1185">Reference proteome</keyword>
<feature type="non-terminal residue" evidence="1">
    <location>
        <position position="1"/>
    </location>
</feature>
<dbReference type="InterPro" id="IPR039495">
    <property type="entry name" value="TAF1A"/>
</dbReference>
<sequence>MYLHAETVEDLPIEDEVIGSKALESPPVKLSLEVDAKKSKKRKRRGHCSTMVANDCHITKLEKSYTRVMLSLTKPSYLLGLGSNFIRHENRMRLFHLLQKLVRQHNWKEAAGVLSVFLKATRKDKSPILNRFKYTVLLDLLKHIEEPRMGQMKEDSFVVRLQFILSRVLQGDIEAERHNVKILMEERGYENHPFFNMILGLISSQLWYSSLPEEIQWKDTFKIHSPTHSDESATPQLEMSATRFSHEVGDSERHNTVFNEESGASFHCDSETSVMKEKEISVEVDGSVNREALPVKVDKLHKENLQIDFQPRGFYVNSAETDASFDNNGGHMHFVPNLTAF</sequence>